<dbReference type="Proteomes" id="UP000554235">
    <property type="component" value="Unassembled WGS sequence"/>
</dbReference>
<dbReference type="PANTHER" id="PTHR46206:SF7">
    <property type="entry name" value="P450, PUTATIVE (EUROFUNG)-RELATED"/>
    <property type="match status" value="1"/>
</dbReference>
<evidence type="ECO:0000313" key="12">
    <source>
        <dbReference type="Proteomes" id="UP000554235"/>
    </source>
</evidence>
<evidence type="ECO:0000256" key="8">
    <source>
        <dbReference type="PIRSR" id="PIRSR602403-1"/>
    </source>
</evidence>
<dbReference type="SUPFAM" id="SSF48264">
    <property type="entry name" value="Cytochrome P450"/>
    <property type="match status" value="1"/>
</dbReference>
<sequence>MATAISLPIIAGALATTRLPLLIGIAMAFAVAWFVPLLSRRYHLSKIPIAALEVGGEEQRRLVYMQKARKIYEEGYRKFKNGVFRVSGTNKSTNIVVHPRYLPELKDLPEGVLDYYTAIGESLFTRYTKFRADRPIVPHVIKADLTPAIRRLAPLIADEVSLAFLDEFPMCKNFTEVNISSKLYRIISKVSGHVFVGPDICRTEKYVNIAVNYTVVRTAAQRAIAALPPWQRVFRARSLPQVKRLTLLTQEAHDFLRPVVVARKEAARHADYQKPDDLLQWIIDDGQKRFGRQDTEELTSIQLALTSAAIHTTTMVATNAFYSIASMPDVVPELRAEIREVLAEHGTFTTRALAKLKKLDSFLRENMRCNSLGWTAFPRRVKTTFTLSDGQVIPAGYNIEIPAYALSHDSSVIPDPDKFDAFRFYHAGPQTTNDLVSVSPTNMNFGYGRHACPGRFFAASELKMILSTALLGYDIRLTDGATERYQNMDFAGLSFPDPNKTLLFKSIA</sequence>
<protein>
    <submittedName>
        <fullName evidence="11">Ent-kaurene oxidase</fullName>
    </submittedName>
</protein>
<name>A0A8H4KFN1_9HYPO</name>
<keyword evidence="10" id="KW-0472">Membrane</keyword>
<organism evidence="11 12">
    <name type="scientific">Fusarium albosuccineum</name>
    <dbReference type="NCBI Taxonomy" id="1237068"/>
    <lineage>
        <taxon>Eukaryota</taxon>
        <taxon>Fungi</taxon>
        <taxon>Dikarya</taxon>
        <taxon>Ascomycota</taxon>
        <taxon>Pezizomycotina</taxon>
        <taxon>Sordariomycetes</taxon>
        <taxon>Hypocreomycetidae</taxon>
        <taxon>Hypocreales</taxon>
        <taxon>Nectriaceae</taxon>
        <taxon>Fusarium</taxon>
        <taxon>Fusarium decemcellulare species complex</taxon>
    </lineage>
</organism>
<dbReference type="GO" id="GO:0020037">
    <property type="term" value="F:heme binding"/>
    <property type="evidence" value="ECO:0007669"/>
    <property type="project" value="InterPro"/>
</dbReference>
<evidence type="ECO:0000256" key="4">
    <source>
        <dbReference type="ARBA" id="ARBA00022723"/>
    </source>
</evidence>
<dbReference type="GO" id="GO:0016705">
    <property type="term" value="F:oxidoreductase activity, acting on paired donors, with incorporation or reduction of molecular oxygen"/>
    <property type="evidence" value="ECO:0007669"/>
    <property type="project" value="InterPro"/>
</dbReference>
<dbReference type="OrthoDB" id="1844152at2759"/>
<feature type="transmembrane region" description="Helical" evidence="10">
    <location>
        <begin position="20"/>
        <end position="38"/>
    </location>
</feature>
<dbReference type="InterPro" id="IPR017972">
    <property type="entry name" value="Cyt_P450_CS"/>
</dbReference>
<dbReference type="PANTHER" id="PTHR46206">
    <property type="entry name" value="CYTOCHROME P450"/>
    <property type="match status" value="1"/>
</dbReference>
<comment type="caution">
    <text evidence="11">The sequence shown here is derived from an EMBL/GenBank/DDBJ whole genome shotgun (WGS) entry which is preliminary data.</text>
</comment>
<dbReference type="InterPro" id="IPR002403">
    <property type="entry name" value="Cyt_P450_E_grp-IV"/>
</dbReference>
<accession>A0A8H4KFN1</accession>
<dbReference type="GO" id="GO:0005506">
    <property type="term" value="F:iron ion binding"/>
    <property type="evidence" value="ECO:0007669"/>
    <property type="project" value="InterPro"/>
</dbReference>
<dbReference type="Gene3D" id="1.10.630.10">
    <property type="entry name" value="Cytochrome P450"/>
    <property type="match status" value="1"/>
</dbReference>
<comment type="cofactor">
    <cofactor evidence="1 8">
        <name>heme</name>
        <dbReference type="ChEBI" id="CHEBI:30413"/>
    </cofactor>
</comment>
<keyword evidence="10" id="KW-0812">Transmembrane</keyword>
<evidence type="ECO:0000256" key="5">
    <source>
        <dbReference type="ARBA" id="ARBA00023002"/>
    </source>
</evidence>
<evidence type="ECO:0000256" key="9">
    <source>
        <dbReference type="RuleBase" id="RU000461"/>
    </source>
</evidence>
<comment type="similarity">
    <text evidence="2 9">Belongs to the cytochrome P450 family.</text>
</comment>
<evidence type="ECO:0000256" key="3">
    <source>
        <dbReference type="ARBA" id="ARBA00022617"/>
    </source>
</evidence>
<keyword evidence="4 8" id="KW-0479">Metal-binding</keyword>
<keyword evidence="7 9" id="KW-0503">Monooxygenase</keyword>
<evidence type="ECO:0000313" key="11">
    <source>
        <dbReference type="EMBL" id="KAF4448931.1"/>
    </source>
</evidence>
<dbReference type="AlphaFoldDB" id="A0A8H4KFN1"/>
<evidence type="ECO:0000256" key="6">
    <source>
        <dbReference type="ARBA" id="ARBA00023004"/>
    </source>
</evidence>
<keyword evidence="10" id="KW-1133">Transmembrane helix</keyword>
<keyword evidence="3 8" id="KW-0349">Heme</keyword>
<dbReference type="Pfam" id="PF00067">
    <property type="entry name" value="p450"/>
    <property type="match status" value="1"/>
</dbReference>
<keyword evidence="6 8" id="KW-0408">Iron</keyword>
<reference evidence="11 12" key="1">
    <citation type="submission" date="2020-01" db="EMBL/GenBank/DDBJ databases">
        <title>Identification and distribution of gene clusters putatively required for synthesis of sphingolipid metabolism inhibitors in phylogenetically diverse species of the filamentous fungus Fusarium.</title>
        <authorList>
            <person name="Kim H.-S."/>
            <person name="Busman M."/>
            <person name="Brown D.W."/>
            <person name="Divon H."/>
            <person name="Uhlig S."/>
            <person name="Proctor R.H."/>
        </authorList>
    </citation>
    <scope>NUCLEOTIDE SEQUENCE [LARGE SCALE GENOMIC DNA]</scope>
    <source>
        <strain evidence="11 12">NRRL 20459</strain>
    </source>
</reference>
<proteinExistence type="inferred from homology"/>
<keyword evidence="12" id="KW-1185">Reference proteome</keyword>
<dbReference type="EMBL" id="JAADYS010003262">
    <property type="protein sequence ID" value="KAF4448931.1"/>
    <property type="molecule type" value="Genomic_DNA"/>
</dbReference>
<dbReference type="InterPro" id="IPR036396">
    <property type="entry name" value="Cyt_P450_sf"/>
</dbReference>
<feature type="binding site" description="axial binding residue" evidence="8">
    <location>
        <position position="452"/>
    </location>
    <ligand>
        <name>heme</name>
        <dbReference type="ChEBI" id="CHEBI:30413"/>
    </ligand>
    <ligandPart>
        <name>Fe</name>
        <dbReference type="ChEBI" id="CHEBI:18248"/>
    </ligandPart>
</feature>
<gene>
    <name evidence="11" type="ORF">FALBO_16733</name>
</gene>
<evidence type="ECO:0000256" key="1">
    <source>
        <dbReference type="ARBA" id="ARBA00001971"/>
    </source>
</evidence>
<dbReference type="PRINTS" id="PR00465">
    <property type="entry name" value="EP450IV"/>
</dbReference>
<dbReference type="PROSITE" id="PS00086">
    <property type="entry name" value="CYTOCHROME_P450"/>
    <property type="match status" value="1"/>
</dbReference>
<evidence type="ECO:0000256" key="10">
    <source>
        <dbReference type="SAM" id="Phobius"/>
    </source>
</evidence>
<dbReference type="CDD" id="cd11041">
    <property type="entry name" value="CYP503A1-like"/>
    <property type="match status" value="1"/>
</dbReference>
<dbReference type="InterPro" id="IPR001128">
    <property type="entry name" value="Cyt_P450"/>
</dbReference>
<dbReference type="GO" id="GO:0004497">
    <property type="term" value="F:monooxygenase activity"/>
    <property type="evidence" value="ECO:0007669"/>
    <property type="project" value="UniProtKB-KW"/>
</dbReference>
<evidence type="ECO:0000256" key="7">
    <source>
        <dbReference type="ARBA" id="ARBA00023033"/>
    </source>
</evidence>
<keyword evidence="5 9" id="KW-0560">Oxidoreductase</keyword>
<evidence type="ECO:0000256" key="2">
    <source>
        <dbReference type="ARBA" id="ARBA00010617"/>
    </source>
</evidence>